<name>A0A1R2BPT9_9CILI</name>
<evidence type="ECO:0000313" key="2">
    <source>
        <dbReference type="Proteomes" id="UP000187209"/>
    </source>
</evidence>
<dbReference type="Gene3D" id="1.25.40.20">
    <property type="entry name" value="Ankyrin repeat-containing domain"/>
    <property type="match status" value="1"/>
</dbReference>
<gene>
    <name evidence="1" type="ORF">SteCoe_21296</name>
</gene>
<reference evidence="1 2" key="1">
    <citation type="submission" date="2016-11" db="EMBL/GenBank/DDBJ databases">
        <title>The macronuclear genome of Stentor coeruleus: a giant cell with tiny introns.</title>
        <authorList>
            <person name="Slabodnick M."/>
            <person name="Ruby J.G."/>
            <person name="Reiff S.B."/>
            <person name="Swart E.C."/>
            <person name="Gosai S."/>
            <person name="Prabakaran S."/>
            <person name="Witkowska E."/>
            <person name="Larue G.E."/>
            <person name="Fisher S."/>
            <person name="Freeman R.M."/>
            <person name="Gunawardena J."/>
            <person name="Chu W."/>
            <person name="Stover N.A."/>
            <person name="Gregory B.D."/>
            <person name="Nowacki M."/>
            <person name="Derisi J."/>
            <person name="Roy S.W."/>
            <person name="Marshall W.F."/>
            <person name="Sood P."/>
        </authorList>
    </citation>
    <scope>NUCLEOTIDE SEQUENCE [LARGE SCALE GENOMIC DNA]</scope>
    <source>
        <strain evidence="1">WM001</strain>
    </source>
</reference>
<proteinExistence type="predicted"/>
<protein>
    <submittedName>
        <fullName evidence="1">Uncharacterized protein</fullName>
    </submittedName>
</protein>
<evidence type="ECO:0000313" key="1">
    <source>
        <dbReference type="EMBL" id="OMJ78812.1"/>
    </source>
</evidence>
<dbReference type="EMBL" id="MPUH01000502">
    <property type="protein sequence ID" value="OMJ78812.1"/>
    <property type="molecule type" value="Genomic_DNA"/>
</dbReference>
<dbReference type="AlphaFoldDB" id="A0A1R2BPT9"/>
<organism evidence="1 2">
    <name type="scientific">Stentor coeruleus</name>
    <dbReference type="NCBI Taxonomy" id="5963"/>
    <lineage>
        <taxon>Eukaryota</taxon>
        <taxon>Sar</taxon>
        <taxon>Alveolata</taxon>
        <taxon>Ciliophora</taxon>
        <taxon>Postciliodesmatophora</taxon>
        <taxon>Heterotrichea</taxon>
        <taxon>Heterotrichida</taxon>
        <taxon>Stentoridae</taxon>
        <taxon>Stentor</taxon>
    </lineage>
</organism>
<dbReference type="Proteomes" id="UP000187209">
    <property type="component" value="Unassembled WGS sequence"/>
</dbReference>
<comment type="caution">
    <text evidence="1">The sequence shown here is derived from an EMBL/GenBank/DDBJ whole genome shotgun (WGS) entry which is preliminary data.</text>
</comment>
<accession>A0A1R2BPT9</accession>
<dbReference type="InterPro" id="IPR036770">
    <property type="entry name" value="Ankyrin_rpt-contain_sf"/>
</dbReference>
<keyword evidence="2" id="KW-1185">Reference proteome</keyword>
<sequence>MGCCESKNNLEDQFKAKFFFENIQRKNLKALQKLTLTREFKAKKSFLIQNLDQEKINYSGLSLIALSYSLILGEIDFFVYLHKLGCSISHMERNLTDQGINPISILCIKGYSSLLLYYLPLYMSGLGLSSHLVLEKQANSAVQEEFNPFPNQKYTPIQFAAIFEHIQIITIIQEYFKIHPDTPIDFDLEHKDETGMNCPLIAVKYGNFAMVKFLHMNLRCNFHTKNANGLNAVQIALNEMKIRPQKPYMTIICYLIDIAGVKVEDMLNELMNDAEDPALQGYFMIKMKKNCDLRSARKNDKESLFQYIKIPQSNSESIHSCSSEDRRK</sequence>
<dbReference type="SUPFAM" id="SSF48403">
    <property type="entry name" value="Ankyrin repeat"/>
    <property type="match status" value="1"/>
</dbReference>